<evidence type="ECO:0000313" key="3">
    <source>
        <dbReference type="Proteomes" id="UP000234681"/>
    </source>
</evidence>
<dbReference type="EMBL" id="CH473949">
    <property type="protein sequence ID" value="EDL79169.1"/>
    <property type="molecule type" value="Genomic_DNA"/>
</dbReference>
<proteinExistence type="predicted"/>
<sequence>MPPRRLGELQTRNGDGRLGEPRRKQGIQSHSAQPGAVAYATKGGYHERQSHKQHAEGSKIKNYP</sequence>
<evidence type="ECO:0000313" key="2">
    <source>
        <dbReference type="EMBL" id="EDL79169.1"/>
    </source>
</evidence>
<accession>A6HMB8</accession>
<feature type="region of interest" description="Disordered" evidence="1">
    <location>
        <begin position="1"/>
        <end position="64"/>
    </location>
</feature>
<reference evidence="3" key="1">
    <citation type="submission" date="2005-09" db="EMBL/GenBank/DDBJ databases">
        <authorList>
            <person name="Mural R.J."/>
            <person name="Li P.W."/>
            <person name="Adams M.D."/>
            <person name="Amanatides P.G."/>
            <person name="Baden-Tillson H."/>
            <person name="Barnstead M."/>
            <person name="Chin S.H."/>
            <person name="Dew I."/>
            <person name="Evans C.A."/>
            <person name="Ferriera S."/>
            <person name="Flanigan M."/>
            <person name="Fosler C."/>
            <person name="Glodek A."/>
            <person name="Gu Z."/>
            <person name="Holt R.A."/>
            <person name="Jennings D."/>
            <person name="Kraft C.L."/>
            <person name="Lu F."/>
            <person name="Nguyen T."/>
            <person name="Nusskern D.R."/>
            <person name="Pfannkoch C.M."/>
            <person name="Sitter C."/>
            <person name="Sutton G.G."/>
            <person name="Venter J.C."/>
            <person name="Wang Z."/>
            <person name="Woodage T."/>
            <person name="Zheng X.H."/>
            <person name="Zhong F."/>
        </authorList>
    </citation>
    <scope>NUCLEOTIDE SEQUENCE [LARGE SCALE GENOMIC DNA]</scope>
    <source>
        <strain>BN</strain>
        <strain evidence="3">Sprague-Dawley</strain>
    </source>
</reference>
<feature type="compositionally biased region" description="Basic and acidic residues" evidence="1">
    <location>
        <begin position="14"/>
        <end position="23"/>
    </location>
</feature>
<name>A6HMB8_RAT</name>
<feature type="compositionally biased region" description="Basic and acidic residues" evidence="1">
    <location>
        <begin position="44"/>
        <end position="64"/>
    </location>
</feature>
<dbReference type="AlphaFoldDB" id="A6HMB8"/>
<dbReference type="Proteomes" id="UP000234681">
    <property type="component" value="Chromosome 3"/>
</dbReference>
<gene>
    <name evidence="2" type="ORF">rCG_26172</name>
</gene>
<protein>
    <submittedName>
        <fullName evidence="2">RCG26172</fullName>
    </submittedName>
</protein>
<evidence type="ECO:0000256" key="1">
    <source>
        <dbReference type="SAM" id="MobiDB-lite"/>
    </source>
</evidence>
<organism evidence="2 3">
    <name type="scientific">Rattus norvegicus</name>
    <name type="common">Rat</name>
    <dbReference type="NCBI Taxonomy" id="10116"/>
    <lineage>
        <taxon>Eukaryota</taxon>
        <taxon>Metazoa</taxon>
        <taxon>Chordata</taxon>
        <taxon>Craniata</taxon>
        <taxon>Vertebrata</taxon>
        <taxon>Euteleostomi</taxon>
        <taxon>Mammalia</taxon>
        <taxon>Eutheria</taxon>
        <taxon>Euarchontoglires</taxon>
        <taxon>Glires</taxon>
        <taxon>Rodentia</taxon>
        <taxon>Myomorpha</taxon>
        <taxon>Muroidea</taxon>
        <taxon>Muridae</taxon>
        <taxon>Murinae</taxon>
        <taxon>Rattus</taxon>
    </lineage>
</organism>